<sequence length="216" mass="24314">FPKSLSKRRLKGDAGWKAAPRTSAPTSHTPGTAPTRSGTTWPRWGGLWTPRRCPSVREKAMEVDLEKGPQELVWKPYVLNDLEVEASLTEKKGNRLSRDLTDCVSYMAENHGRSGKPSLNLCRRLRWRLSDWFTPARLRRPGPEKLESGRKARRGVWPQTRLAKPHGIQRFFSLSLSFLRKELPPRGSNLSSCGGSGKSQDLLFSECVVCLNTVCT</sequence>
<name>A0A671G6U6_RHIFE</name>
<protein>
    <submittedName>
        <fullName evidence="2">Uncharacterized protein</fullName>
    </submittedName>
</protein>
<organism evidence="2 3">
    <name type="scientific">Rhinolophus ferrumequinum</name>
    <name type="common">Greater horseshoe bat</name>
    <dbReference type="NCBI Taxonomy" id="59479"/>
    <lineage>
        <taxon>Eukaryota</taxon>
        <taxon>Metazoa</taxon>
        <taxon>Chordata</taxon>
        <taxon>Craniata</taxon>
        <taxon>Vertebrata</taxon>
        <taxon>Euteleostomi</taxon>
        <taxon>Mammalia</taxon>
        <taxon>Eutheria</taxon>
        <taxon>Laurasiatheria</taxon>
        <taxon>Chiroptera</taxon>
        <taxon>Yinpterochiroptera</taxon>
        <taxon>Rhinolophoidea</taxon>
        <taxon>Rhinolophidae</taxon>
        <taxon>Rhinolophinae</taxon>
        <taxon>Rhinolophus</taxon>
    </lineage>
</organism>
<feature type="compositionally biased region" description="Polar residues" evidence="1">
    <location>
        <begin position="23"/>
        <end position="40"/>
    </location>
</feature>
<reference evidence="2 3" key="2">
    <citation type="journal article" date="2018" name="Annu Rev Anim Biosci">
        <title>Bat Biology, Genomes, and the Bat1K Project: To Generate Chromosome-Level Genomes for All Living Bat Species.</title>
        <authorList>
            <person name="Teeling E.C."/>
            <person name="Vernes S.C."/>
            <person name="Davalos L.M."/>
            <person name="Ray D.A."/>
            <person name="Gilbert M.T.P."/>
            <person name="Myers E."/>
        </authorList>
    </citation>
    <scope>NUCLEOTIDE SEQUENCE</scope>
</reference>
<feature type="compositionally biased region" description="Basic residues" evidence="1">
    <location>
        <begin position="1"/>
        <end position="10"/>
    </location>
</feature>
<reference evidence="3" key="3">
    <citation type="submission" date="2018-12" db="EMBL/GenBank/DDBJ databases">
        <title>G10K-VGP greater horseshoe bat female genome, primary haplotype.</title>
        <authorList>
            <person name="Teeling E."/>
            <person name="Myers G."/>
            <person name="Vernes S."/>
            <person name="Pippel M."/>
            <person name="Winkler S."/>
            <person name="Fedrigo O."/>
            <person name="Rhie A."/>
            <person name="Koren S."/>
            <person name="Phillippy A."/>
            <person name="Lewin H."/>
            <person name="Damas J."/>
            <person name="Howe K."/>
            <person name="Mountcastle J."/>
            <person name="Jarvis E.D."/>
        </authorList>
    </citation>
    <scope>NUCLEOTIDE SEQUENCE [LARGE SCALE GENOMIC DNA]</scope>
</reference>
<dbReference type="AlphaFoldDB" id="A0A671G6U6"/>
<keyword evidence="3" id="KW-1185">Reference proteome</keyword>
<dbReference type="GeneTree" id="ENSGT00940000163830"/>
<reference evidence="2" key="5">
    <citation type="submission" date="2025-09" db="UniProtKB">
        <authorList>
            <consortium name="Ensembl"/>
        </authorList>
    </citation>
    <scope>IDENTIFICATION</scope>
</reference>
<dbReference type="InParanoid" id="A0A671G6U6"/>
<reference evidence="2" key="4">
    <citation type="submission" date="2025-08" db="UniProtKB">
        <authorList>
            <consortium name="Ensembl"/>
        </authorList>
    </citation>
    <scope>IDENTIFICATION</scope>
</reference>
<evidence type="ECO:0000313" key="2">
    <source>
        <dbReference type="Ensembl" id="ENSRFEP00010033667.1"/>
    </source>
</evidence>
<proteinExistence type="predicted"/>
<accession>A0A671G6U6</accession>
<dbReference type="OMA" id="SWIIRIR"/>
<reference evidence="2 3" key="1">
    <citation type="journal article" date="2015" name="Annu Rev Anim Biosci">
        <title>The Genome 10K Project: a way forward.</title>
        <authorList>
            <person name="Koepfli K.P."/>
            <person name="Paten B."/>
            <person name="O'Brien S.J."/>
            <person name="Koepfli K.P."/>
            <person name="Paten B."/>
            <person name="Antunes A."/>
            <person name="Belov K."/>
            <person name="Bustamante C."/>
            <person name="Castoe T.A."/>
            <person name="Clawson H."/>
            <person name="Crawford A.J."/>
            <person name="Diekhans M."/>
            <person name="Distel D."/>
            <person name="Durbin R."/>
            <person name="Earl D."/>
            <person name="Fujita M.K."/>
            <person name="Gamble T."/>
            <person name="Georges A."/>
            <person name="Gemmell N."/>
            <person name="Gilbert M.T."/>
            <person name="Graves J.M."/>
            <person name="Green R.E."/>
            <person name="Hickey G."/>
            <person name="Jarvis E.D."/>
            <person name="Johnson W."/>
            <person name="Komissarov A."/>
            <person name="Korf I."/>
            <person name="Kuhn R."/>
            <person name="Larkin D.M."/>
            <person name="Lewin H."/>
            <person name="Lopez J.V."/>
            <person name="Ma J."/>
            <person name="Marques-Bonet T."/>
            <person name="Miller W."/>
            <person name="Murphy R."/>
            <person name="Pevzner P."/>
            <person name="Shapiro B."/>
            <person name="Steiner C."/>
            <person name="Tamazian G."/>
            <person name="Venkatesh B."/>
            <person name="Wang J."/>
            <person name="Wayne R."/>
            <person name="Wiley E."/>
            <person name="Yang H."/>
            <person name="Zhang G."/>
            <person name="Haussler D."/>
            <person name="Ryder O."/>
            <person name="O'Brien S.J."/>
        </authorList>
    </citation>
    <scope>NUCLEOTIDE SEQUENCE</scope>
</reference>
<evidence type="ECO:0000313" key="3">
    <source>
        <dbReference type="Proteomes" id="UP000472240"/>
    </source>
</evidence>
<dbReference type="Proteomes" id="UP000472240">
    <property type="component" value="Chromosome 8"/>
</dbReference>
<evidence type="ECO:0000256" key="1">
    <source>
        <dbReference type="SAM" id="MobiDB-lite"/>
    </source>
</evidence>
<feature type="region of interest" description="Disordered" evidence="1">
    <location>
        <begin position="1"/>
        <end position="42"/>
    </location>
</feature>
<dbReference type="Ensembl" id="ENSRFET00010036468.1">
    <property type="protein sequence ID" value="ENSRFEP00010033667.1"/>
    <property type="gene ID" value="ENSRFEG00010022138.1"/>
</dbReference>